<evidence type="ECO:0000313" key="3">
    <source>
        <dbReference type="EMBL" id="KAL0915955.1"/>
    </source>
</evidence>
<reference evidence="3 4" key="1">
    <citation type="journal article" date="2024" name="Plant Biotechnol. J.">
        <title>Dendrobium thyrsiflorum genome and its molecular insights into genes involved in important horticultural traits.</title>
        <authorList>
            <person name="Chen B."/>
            <person name="Wang J.Y."/>
            <person name="Zheng P.J."/>
            <person name="Li K.L."/>
            <person name="Liang Y.M."/>
            <person name="Chen X.F."/>
            <person name="Zhang C."/>
            <person name="Zhao X."/>
            <person name="He X."/>
            <person name="Zhang G.Q."/>
            <person name="Liu Z.J."/>
            <person name="Xu Q."/>
        </authorList>
    </citation>
    <scope>NUCLEOTIDE SEQUENCE [LARGE SCALE GENOMIC DNA]</scope>
    <source>
        <strain evidence="3">GZMU011</strain>
    </source>
</reference>
<dbReference type="Pfam" id="PF01419">
    <property type="entry name" value="Jacalin"/>
    <property type="match status" value="1"/>
</dbReference>
<evidence type="ECO:0000313" key="4">
    <source>
        <dbReference type="Proteomes" id="UP001552299"/>
    </source>
</evidence>
<dbReference type="AlphaFoldDB" id="A0ABD0UT50"/>
<evidence type="ECO:0000259" key="2">
    <source>
        <dbReference type="Pfam" id="PF01419"/>
    </source>
</evidence>
<dbReference type="InterPro" id="IPR001229">
    <property type="entry name" value="Jacalin-like_lectin_dom"/>
</dbReference>
<keyword evidence="4" id="KW-1185">Reference proteome</keyword>
<evidence type="ECO:0000256" key="1">
    <source>
        <dbReference type="ARBA" id="ARBA00022734"/>
    </source>
</evidence>
<accession>A0ABD0UT50</accession>
<sequence>MDFLLDGKICIKLEPSGETNSKDKWWDDGIVGRIKQIFVWYGEDFVSGFQTIYESTGKNLISKRHGGSCVNFEMINLKKPLTWLSGYYGTFRVDPSLFETDEETEPWNFY</sequence>
<feature type="domain" description="Jacalin-type lectin" evidence="2">
    <location>
        <begin position="14"/>
        <end position="102"/>
    </location>
</feature>
<dbReference type="InterPro" id="IPR036404">
    <property type="entry name" value="Jacalin-like_lectin_dom_sf"/>
</dbReference>
<keyword evidence="1" id="KW-0430">Lectin</keyword>
<dbReference type="EMBL" id="JANQDX010000011">
    <property type="protein sequence ID" value="KAL0915955.1"/>
    <property type="molecule type" value="Genomic_DNA"/>
</dbReference>
<protein>
    <recommendedName>
        <fullName evidence="2">Jacalin-type lectin domain-containing protein</fullName>
    </recommendedName>
</protein>
<comment type="caution">
    <text evidence="3">The sequence shown here is derived from an EMBL/GenBank/DDBJ whole genome shotgun (WGS) entry which is preliminary data.</text>
</comment>
<name>A0ABD0UT50_DENTH</name>
<organism evidence="3 4">
    <name type="scientific">Dendrobium thyrsiflorum</name>
    <name type="common">Pinecone-like raceme dendrobium</name>
    <name type="synonym">Orchid</name>
    <dbReference type="NCBI Taxonomy" id="117978"/>
    <lineage>
        <taxon>Eukaryota</taxon>
        <taxon>Viridiplantae</taxon>
        <taxon>Streptophyta</taxon>
        <taxon>Embryophyta</taxon>
        <taxon>Tracheophyta</taxon>
        <taxon>Spermatophyta</taxon>
        <taxon>Magnoliopsida</taxon>
        <taxon>Liliopsida</taxon>
        <taxon>Asparagales</taxon>
        <taxon>Orchidaceae</taxon>
        <taxon>Epidendroideae</taxon>
        <taxon>Malaxideae</taxon>
        <taxon>Dendrobiinae</taxon>
        <taxon>Dendrobium</taxon>
    </lineage>
</organism>
<dbReference type="SUPFAM" id="SSF51101">
    <property type="entry name" value="Mannose-binding lectins"/>
    <property type="match status" value="1"/>
</dbReference>
<gene>
    <name evidence="3" type="ORF">M5K25_013426</name>
</gene>
<dbReference type="Gene3D" id="2.100.10.30">
    <property type="entry name" value="Jacalin-like lectin domain"/>
    <property type="match status" value="1"/>
</dbReference>
<proteinExistence type="predicted"/>
<dbReference type="GO" id="GO:0030246">
    <property type="term" value="F:carbohydrate binding"/>
    <property type="evidence" value="ECO:0007669"/>
    <property type="project" value="UniProtKB-KW"/>
</dbReference>
<dbReference type="Proteomes" id="UP001552299">
    <property type="component" value="Unassembled WGS sequence"/>
</dbReference>